<dbReference type="SUPFAM" id="SSF52954">
    <property type="entry name" value="Class II aaRS ABD-related"/>
    <property type="match status" value="1"/>
</dbReference>
<evidence type="ECO:0000256" key="6">
    <source>
        <dbReference type="ARBA" id="ARBA00023146"/>
    </source>
</evidence>
<dbReference type="AlphaFoldDB" id="A0A1F5N3M2"/>
<dbReference type="InterPro" id="IPR006195">
    <property type="entry name" value="aa-tRNA-synth_II"/>
</dbReference>
<dbReference type="PRINTS" id="PR01043">
    <property type="entry name" value="TRNASYNTHGLY"/>
</dbReference>
<sequence>MNDELMQKIVALCKRRGFIYPGSEIYGGLGGTWDYGPVGALLKKNLKDLWWKEMVQLRDDIVGIDAAIMMNPKAWEASGHVEAFSDPLVECKICHQRYRADKLEEIKAHEKTHQGNQGDKGNVGWTEPQRFNLLVKAYLGVLEVKQSLVYLRGEITNGVHVNFKNVLDSTRVKLPFGIAQIGKAFRNEITPGNYTFRSREFEQMEVQFYIRPDEEEGQKWFEYWKQNRMDWYLSLGMKKENLRFRDHAPDERAHYAKAACDIEYNAPFGWSEFMGIHHRGDWDLSRHQEYSGHDMAYTDPETGEKYILWDIETSAGVDRSTLFLLIDAYSEENGRVVLKLHPKLAPFKVAVFPLLANKPELVKQAREIYLNLRNDFMVAWDDRGNIGKRYAAQDEIGTPFCITVDFQSLEDGAATVRDRDTAKQDRVKIVDLKSYIDGKIS</sequence>
<dbReference type="SUPFAM" id="SSF55681">
    <property type="entry name" value="Class II aaRS and biotin synthetases"/>
    <property type="match status" value="1"/>
</dbReference>
<evidence type="ECO:0000256" key="3">
    <source>
        <dbReference type="ARBA" id="ARBA00022741"/>
    </source>
</evidence>
<evidence type="ECO:0000256" key="1">
    <source>
        <dbReference type="ARBA" id="ARBA00022490"/>
    </source>
</evidence>
<dbReference type="GO" id="GO:0070062">
    <property type="term" value="C:extracellular exosome"/>
    <property type="evidence" value="ECO:0007669"/>
    <property type="project" value="UniProtKB-ARBA"/>
</dbReference>
<dbReference type="GO" id="GO:0015966">
    <property type="term" value="P:diadenosine tetraphosphate biosynthetic process"/>
    <property type="evidence" value="ECO:0007669"/>
    <property type="project" value="UniProtKB-ARBA"/>
</dbReference>
<evidence type="ECO:0000313" key="9">
    <source>
        <dbReference type="Proteomes" id="UP000177057"/>
    </source>
</evidence>
<dbReference type="CDD" id="cd00774">
    <property type="entry name" value="GlyRS-like_core"/>
    <property type="match status" value="1"/>
</dbReference>
<protein>
    <submittedName>
        <fullName evidence="8">Glycine--tRNA ligase</fullName>
    </submittedName>
</protein>
<organism evidence="8 9">
    <name type="scientific">Candidatus Daviesbacteria bacterium RIFCSPLOWO2_02_FULL_38_15</name>
    <dbReference type="NCBI Taxonomy" id="1797794"/>
    <lineage>
        <taxon>Bacteria</taxon>
        <taxon>Candidatus Daviesiibacteriota</taxon>
    </lineage>
</organism>
<dbReference type="PROSITE" id="PS50862">
    <property type="entry name" value="AA_TRNA_LIGASE_II"/>
    <property type="match status" value="1"/>
</dbReference>
<name>A0A1F5N3M2_9BACT</name>
<keyword evidence="6" id="KW-0030">Aminoacyl-tRNA synthetase</keyword>
<evidence type="ECO:0000256" key="5">
    <source>
        <dbReference type="ARBA" id="ARBA00022917"/>
    </source>
</evidence>
<dbReference type="EMBL" id="MFDV01000010">
    <property type="protein sequence ID" value="OGE72218.1"/>
    <property type="molecule type" value="Genomic_DNA"/>
</dbReference>
<dbReference type="InterPro" id="IPR004154">
    <property type="entry name" value="Anticodon-bd"/>
</dbReference>
<keyword evidence="5" id="KW-0648">Protein biosynthesis</keyword>
<keyword evidence="4" id="KW-0067">ATP-binding</keyword>
<gene>
    <name evidence="8" type="ORF">A3H40_02455</name>
</gene>
<comment type="caution">
    <text evidence="8">The sequence shown here is derived from an EMBL/GenBank/DDBJ whole genome shotgun (WGS) entry which is preliminary data.</text>
</comment>
<dbReference type="Gene3D" id="3.40.50.800">
    <property type="entry name" value="Anticodon-binding domain"/>
    <property type="match status" value="1"/>
</dbReference>
<evidence type="ECO:0000313" key="8">
    <source>
        <dbReference type="EMBL" id="OGE72218.1"/>
    </source>
</evidence>
<dbReference type="InterPro" id="IPR027031">
    <property type="entry name" value="Gly-tRNA_synthase/POLG2"/>
</dbReference>
<dbReference type="Gene3D" id="3.30.930.10">
    <property type="entry name" value="Bira Bifunctional Protein, Domain 2"/>
    <property type="match status" value="1"/>
</dbReference>
<dbReference type="InterPro" id="IPR036621">
    <property type="entry name" value="Anticodon-bd_dom_sf"/>
</dbReference>
<feature type="domain" description="Aminoacyl-transfer RNA synthetases class-II family profile" evidence="7">
    <location>
        <begin position="3"/>
        <end position="346"/>
    </location>
</feature>
<dbReference type="STRING" id="1797794.A3H40_02455"/>
<dbReference type="GO" id="GO:0005524">
    <property type="term" value="F:ATP binding"/>
    <property type="evidence" value="ECO:0007669"/>
    <property type="project" value="UniProtKB-KW"/>
</dbReference>
<dbReference type="Proteomes" id="UP000177057">
    <property type="component" value="Unassembled WGS sequence"/>
</dbReference>
<keyword evidence="3" id="KW-0547">Nucleotide-binding</keyword>
<dbReference type="PANTHER" id="PTHR10745:SF8">
    <property type="entry name" value="DNA POLYMERASE SUBUNIT GAMMA-2, MITOCHONDRIAL"/>
    <property type="match status" value="1"/>
</dbReference>
<reference evidence="8 9" key="1">
    <citation type="journal article" date="2016" name="Nat. Commun.">
        <title>Thousands of microbial genomes shed light on interconnected biogeochemical processes in an aquifer system.</title>
        <authorList>
            <person name="Anantharaman K."/>
            <person name="Brown C.T."/>
            <person name="Hug L.A."/>
            <person name="Sharon I."/>
            <person name="Castelle C.J."/>
            <person name="Probst A.J."/>
            <person name="Thomas B.C."/>
            <person name="Singh A."/>
            <person name="Wilkins M.J."/>
            <person name="Karaoz U."/>
            <person name="Brodie E.L."/>
            <person name="Williams K.H."/>
            <person name="Hubbard S.S."/>
            <person name="Banfield J.F."/>
        </authorList>
    </citation>
    <scope>NUCLEOTIDE SEQUENCE [LARGE SCALE GENOMIC DNA]</scope>
</reference>
<evidence type="ECO:0000256" key="4">
    <source>
        <dbReference type="ARBA" id="ARBA00022840"/>
    </source>
</evidence>
<evidence type="ECO:0000256" key="2">
    <source>
        <dbReference type="ARBA" id="ARBA00022598"/>
    </source>
</evidence>
<dbReference type="GO" id="GO:0006426">
    <property type="term" value="P:glycyl-tRNA aminoacylation"/>
    <property type="evidence" value="ECO:0007669"/>
    <property type="project" value="TreeGrafter"/>
</dbReference>
<dbReference type="InterPro" id="IPR033731">
    <property type="entry name" value="GlyRS-like_core"/>
</dbReference>
<dbReference type="GO" id="GO:0004820">
    <property type="term" value="F:glycine-tRNA ligase activity"/>
    <property type="evidence" value="ECO:0007669"/>
    <property type="project" value="TreeGrafter"/>
</dbReference>
<dbReference type="FunFam" id="3.40.50.800:FF:000002">
    <property type="entry name" value="Glycine--tRNA ligase"/>
    <property type="match status" value="1"/>
</dbReference>
<proteinExistence type="predicted"/>
<dbReference type="PANTHER" id="PTHR10745">
    <property type="entry name" value="GLYCYL-TRNA SYNTHETASE/DNA POLYMERASE SUBUNIT GAMMA-2"/>
    <property type="match status" value="1"/>
</dbReference>
<evidence type="ECO:0000259" key="7">
    <source>
        <dbReference type="PROSITE" id="PS50862"/>
    </source>
</evidence>
<dbReference type="GO" id="GO:0005737">
    <property type="term" value="C:cytoplasm"/>
    <property type="evidence" value="ECO:0007669"/>
    <property type="project" value="TreeGrafter"/>
</dbReference>
<keyword evidence="1" id="KW-0963">Cytoplasm</keyword>
<dbReference type="GO" id="GO:1990742">
    <property type="term" value="C:microvesicle"/>
    <property type="evidence" value="ECO:0007669"/>
    <property type="project" value="UniProtKB-ARBA"/>
</dbReference>
<keyword evidence="2 8" id="KW-0436">Ligase</keyword>
<dbReference type="GO" id="GO:0004081">
    <property type="term" value="F:bis(5'-nucleosyl)-tetraphosphatase (asymmetrical) activity"/>
    <property type="evidence" value="ECO:0007669"/>
    <property type="project" value="UniProtKB-ARBA"/>
</dbReference>
<dbReference type="InterPro" id="IPR045864">
    <property type="entry name" value="aa-tRNA-synth_II/BPL/LPL"/>
</dbReference>
<dbReference type="NCBIfam" id="NF003211">
    <property type="entry name" value="PRK04173.1"/>
    <property type="match status" value="1"/>
</dbReference>
<dbReference type="Pfam" id="PF03129">
    <property type="entry name" value="HGTP_anticodon"/>
    <property type="match status" value="1"/>
</dbReference>
<accession>A0A1F5N3M2</accession>
<dbReference type="CDD" id="cd00858">
    <property type="entry name" value="GlyRS_anticodon"/>
    <property type="match status" value="1"/>
</dbReference>